<organism evidence="4 5">
    <name type="scientific">Fimbriimonas ginsengisoli Gsoil 348</name>
    <dbReference type="NCBI Taxonomy" id="661478"/>
    <lineage>
        <taxon>Bacteria</taxon>
        <taxon>Bacillati</taxon>
        <taxon>Armatimonadota</taxon>
        <taxon>Fimbriimonadia</taxon>
        <taxon>Fimbriimonadales</taxon>
        <taxon>Fimbriimonadaceae</taxon>
        <taxon>Fimbriimonas</taxon>
    </lineage>
</organism>
<evidence type="ECO:0000259" key="2">
    <source>
        <dbReference type="PROSITE" id="PS50995"/>
    </source>
</evidence>
<dbReference type="SUPFAM" id="SSF55729">
    <property type="entry name" value="Acyl-CoA N-acyltransferases (Nat)"/>
    <property type="match status" value="1"/>
</dbReference>
<dbReference type="Gene3D" id="1.10.10.10">
    <property type="entry name" value="Winged helix-like DNA-binding domain superfamily/Winged helix DNA-binding domain"/>
    <property type="match status" value="1"/>
</dbReference>
<evidence type="ECO:0000313" key="5">
    <source>
        <dbReference type="Proteomes" id="UP000027982"/>
    </source>
</evidence>
<dbReference type="HOGENOM" id="CLU_065219_2_0_0"/>
<dbReference type="SMART" id="SM00347">
    <property type="entry name" value="HTH_MARR"/>
    <property type="match status" value="1"/>
</dbReference>
<dbReference type="PANTHER" id="PTHR13947:SF37">
    <property type="entry name" value="LD18367P"/>
    <property type="match status" value="1"/>
</dbReference>
<sequence>MSIAAIRAASRQMVRELGMLDSRIGCLDMSGAQAHALMEIEASGSLTSGELSQRLNLDPSTISRTVARVIERGWVTADEGDDRRSKPLMLSPAGRDKLEQLHRFADGQVSEALALLTPSDQQLVVQGLETYSRALSLARRQREFTIRPIEARDDAAVARIIRTVLVAFGVTGPGSALYDPEVDSMTAAYSEPGSEYFVLERGGKVVGGAGYGPLANGDGTVAEVRKMYFLPEVRGFGMGRRMLARVLDGARGAGYREMYLETVARMTAARSLYESMGFRQLDSAQGCTGHTACEIWYGLTF</sequence>
<dbReference type="SUPFAM" id="SSF46785">
    <property type="entry name" value="Winged helix' DNA-binding domain"/>
    <property type="match status" value="1"/>
</dbReference>
<dbReference type="Gene3D" id="3.40.630.30">
    <property type="match status" value="1"/>
</dbReference>
<dbReference type="PROSITE" id="PS51186">
    <property type="entry name" value="GNAT"/>
    <property type="match status" value="1"/>
</dbReference>
<dbReference type="GO" id="GO:0003700">
    <property type="term" value="F:DNA-binding transcription factor activity"/>
    <property type="evidence" value="ECO:0007669"/>
    <property type="project" value="InterPro"/>
</dbReference>
<feature type="domain" description="N-acetyltransferase" evidence="3">
    <location>
        <begin position="144"/>
        <end position="301"/>
    </location>
</feature>
<dbReference type="PROSITE" id="PS50995">
    <property type="entry name" value="HTH_MARR_2"/>
    <property type="match status" value="1"/>
</dbReference>
<dbReference type="STRING" id="661478.OP10G_1943"/>
<dbReference type="KEGG" id="fgi:OP10G_1943"/>
<dbReference type="RefSeq" id="WP_025226110.1">
    <property type="nucleotide sequence ID" value="NZ_CP007139.1"/>
</dbReference>
<dbReference type="OrthoDB" id="269941at2"/>
<dbReference type="InterPro" id="IPR036388">
    <property type="entry name" value="WH-like_DNA-bd_sf"/>
</dbReference>
<dbReference type="InterPro" id="IPR000182">
    <property type="entry name" value="GNAT_dom"/>
</dbReference>
<protein>
    <submittedName>
        <fullName evidence="4">Acetyltransferase, GNAT family</fullName>
    </submittedName>
</protein>
<reference evidence="4 5" key="1">
    <citation type="journal article" date="2014" name="PLoS ONE">
        <title>The first complete genome sequence of the class fimbriimonadia in the phylum armatimonadetes.</title>
        <authorList>
            <person name="Hu Z.Y."/>
            <person name="Wang Y.Z."/>
            <person name="Im W.T."/>
            <person name="Wang S.Y."/>
            <person name="Zhao G.P."/>
            <person name="Zheng H.J."/>
            <person name="Quan Z.X."/>
        </authorList>
    </citation>
    <scope>NUCLEOTIDE SEQUENCE [LARGE SCALE GENOMIC DNA]</scope>
    <source>
        <strain evidence="4">Gsoil 348</strain>
    </source>
</reference>
<dbReference type="EMBL" id="CP007139">
    <property type="protein sequence ID" value="AIE85311.1"/>
    <property type="molecule type" value="Genomic_DNA"/>
</dbReference>
<dbReference type="AlphaFoldDB" id="A0A068NPD0"/>
<gene>
    <name evidence="4" type="ORF">OP10G_1943</name>
</gene>
<dbReference type="Proteomes" id="UP000027982">
    <property type="component" value="Chromosome"/>
</dbReference>
<name>A0A068NPD0_FIMGI</name>
<dbReference type="InterPro" id="IPR050769">
    <property type="entry name" value="NAT_camello-type"/>
</dbReference>
<dbReference type="CDD" id="cd04301">
    <property type="entry name" value="NAT_SF"/>
    <property type="match status" value="1"/>
</dbReference>
<evidence type="ECO:0000313" key="4">
    <source>
        <dbReference type="EMBL" id="AIE85311.1"/>
    </source>
</evidence>
<dbReference type="eggNOG" id="COG1846">
    <property type="taxonomic scope" value="Bacteria"/>
</dbReference>
<dbReference type="PANTHER" id="PTHR13947">
    <property type="entry name" value="GNAT FAMILY N-ACETYLTRANSFERASE"/>
    <property type="match status" value="1"/>
</dbReference>
<keyword evidence="1 4" id="KW-0808">Transferase</keyword>
<feature type="domain" description="HTH marR-type" evidence="2">
    <location>
        <begin position="1"/>
        <end position="133"/>
    </location>
</feature>
<accession>A0A068NPD0</accession>
<dbReference type="Pfam" id="PF00583">
    <property type="entry name" value="Acetyltransf_1"/>
    <property type="match status" value="1"/>
</dbReference>
<proteinExistence type="predicted"/>
<dbReference type="InterPro" id="IPR016181">
    <property type="entry name" value="Acyl_CoA_acyltransferase"/>
</dbReference>
<dbReference type="InterPro" id="IPR000835">
    <property type="entry name" value="HTH_MarR-typ"/>
</dbReference>
<dbReference type="InterPro" id="IPR036390">
    <property type="entry name" value="WH_DNA-bd_sf"/>
</dbReference>
<keyword evidence="5" id="KW-1185">Reference proteome</keyword>
<dbReference type="GO" id="GO:0008080">
    <property type="term" value="F:N-acetyltransferase activity"/>
    <property type="evidence" value="ECO:0007669"/>
    <property type="project" value="InterPro"/>
</dbReference>
<evidence type="ECO:0000259" key="3">
    <source>
        <dbReference type="PROSITE" id="PS51186"/>
    </source>
</evidence>
<evidence type="ECO:0000256" key="1">
    <source>
        <dbReference type="ARBA" id="ARBA00022679"/>
    </source>
</evidence>
<dbReference type="Pfam" id="PF12802">
    <property type="entry name" value="MarR_2"/>
    <property type="match status" value="1"/>
</dbReference>